<keyword evidence="2" id="KW-0238">DNA-binding</keyword>
<gene>
    <name evidence="5" type="primary">slyA_2</name>
    <name evidence="5" type="ORF">MBBWO_11730</name>
</gene>
<dbReference type="GO" id="GO:0003700">
    <property type="term" value="F:DNA-binding transcription factor activity"/>
    <property type="evidence" value="ECO:0007669"/>
    <property type="project" value="InterPro"/>
</dbReference>
<dbReference type="EMBL" id="MZGU01000004">
    <property type="protein sequence ID" value="PWB86318.1"/>
    <property type="molecule type" value="Genomic_DNA"/>
</dbReference>
<dbReference type="InterPro" id="IPR011991">
    <property type="entry name" value="ArsR-like_HTH"/>
</dbReference>
<dbReference type="SUPFAM" id="SSF46785">
    <property type="entry name" value="Winged helix' DNA-binding domain"/>
    <property type="match status" value="1"/>
</dbReference>
<dbReference type="InterPro" id="IPR036390">
    <property type="entry name" value="WH_DNA-bd_sf"/>
</dbReference>
<organism evidence="5 6">
    <name type="scientific">Methanobrevibacter woesei</name>
    <dbReference type="NCBI Taxonomy" id="190976"/>
    <lineage>
        <taxon>Archaea</taxon>
        <taxon>Methanobacteriati</taxon>
        <taxon>Methanobacteriota</taxon>
        <taxon>Methanomada group</taxon>
        <taxon>Methanobacteria</taxon>
        <taxon>Methanobacteriales</taxon>
        <taxon>Methanobacteriaceae</taxon>
        <taxon>Methanobrevibacter</taxon>
    </lineage>
</organism>
<dbReference type="PROSITE" id="PS01117">
    <property type="entry name" value="HTH_MARR_1"/>
    <property type="match status" value="1"/>
</dbReference>
<evidence type="ECO:0000256" key="3">
    <source>
        <dbReference type="ARBA" id="ARBA00023163"/>
    </source>
</evidence>
<comment type="caution">
    <text evidence="5">The sequence shown here is derived from an EMBL/GenBank/DDBJ whole genome shotgun (WGS) entry which is preliminary data.</text>
</comment>
<dbReference type="SMART" id="SM00347">
    <property type="entry name" value="HTH_MARR"/>
    <property type="match status" value="1"/>
</dbReference>
<name>A0A2U1S8K1_9EURY</name>
<dbReference type="GO" id="GO:0003677">
    <property type="term" value="F:DNA binding"/>
    <property type="evidence" value="ECO:0007669"/>
    <property type="project" value="UniProtKB-KW"/>
</dbReference>
<protein>
    <submittedName>
        <fullName evidence="5">Transcriptional regulator SlyA</fullName>
    </submittedName>
</protein>
<evidence type="ECO:0000313" key="6">
    <source>
        <dbReference type="Proteomes" id="UP000245577"/>
    </source>
</evidence>
<dbReference type="PANTHER" id="PTHR42756">
    <property type="entry name" value="TRANSCRIPTIONAL REGULATOR, MARR"/>
    <property type="match status" value="1"/>
</dbReference>
<dbReference type="InterPro" id="IPR036388">
    <property type="entry name" value="WH-like_DNA-bd_sf"/>
</dbReference>
<evidence type="ECO:0000256" key="1">
    <source>
        <dbReference type="ARBA" id="ARBA00023015"/>
    </source>
</evidence>
<evidence type="ECO:0000256" key="2">
    <source>
        <dbReference type="ARBA" id="ARBA00023125"/>
    </source>
</evidence>
<evidence type="ECO:0000313" key="5">
    <source>
        <dbReference type="EMBL" id="PWB86318.1"/>
    </source>
</evidence>
<dbReference type="Proteomes" id="UP000245577">
    <property type="component" value="Unassembled WGS sequence"/>
</dbReference>
<reference evidence="5 6" key="1">
    <citation type="submission" date="2017-03" db="EMBL/GenBank/DDBJ databases">
        <title>Genome sequence of Methanobrevibacter wosei.</title>
        <authorList>
            <person name="Poehlein A."/>
            <person name="Seedorf H."/>
            <person name="Daniel R."/>
        </authorList>
    </citation>
    <scope>NUCLEOTIDE SEQUENCE [LARGE SCALE GENOMIC DNA]</scope>
    <source>
        <strain evidence="5 6">DSM 11979</strain>
    </source>
</reference>
<evidence type="ECO:0000259" key="4">
    <source>
        <dbReference type="PROSITE" id="PS50995"/>
    </source>
</evidence>
<keyword evidence="3" id="KW-0804">Transcription</keyword>
<accession>A0A2U1S8K1</accession>
<dbReference type="CDD" id="cd00090">
    <property type="entry name" value="HTH_ARSR"/>
    <property type="match status" value="1"/>
</dbReference>
<dbReference type="Gene3D" id="1.10.10.10">
    <property type="entry name" value="Winged helix-like DNA-binding domain superfamily/Winged helix DNA-binding domain"/>
    <property type="match status" value="1"/>
</dbReference>
<dbReference type="Pfam" id="PF01047">
    <property type="entry name" value="MarR"/>
    <property type="match status" value="1"/>
</dbReference>
<dbReference type="AlphaFoldDB" id="A0A2U1S8K1"/>
<dbReference type="PRINTS" id="PR00598">
    <property type="entry name" value="HTHMARR"/>
</dbReference>
<feature type="domain" description="HTH marR-type" evidence="4">
    <location>
        <begin position="11"/>
        <end position="150"/>
    </location>
</feature>
<dbReference type="InterPro" id="IPR000835">
    <property type="entry name" value="HTH_MarR-typ"/>
</dbReference>
<dbReference type="PROSITE" id="PS50995">
    <property type="entry name" value="HTH_MARR_2"/>
    <property type="match status" value="1"/>
</dbReference>
<sequence>MNSRQRNLMEKMDLIPLISVIYKNEQRYLEHKIKELDINSTQVSCLMEIYSHGDVEDQHKLCQKDLVEILNFSKSTISTSLSKLEEFGYINRKIDPNNRRKNMIYLTKKGCSVIPKIIEIDKMWEQDMDCELITEELKADLRKIAIQSWKLRKSIK</sequence>
<keyword evidence="6" id="KW-1185">Reference proteome</keyword>
<dbReference type="OrthoDB" id="10712at2157"/>
<dbReference type="RefSeq" id="WP_165807932.1">
    <property type="nucleotide sequence ID" value="NZ_CALUOI010000001.1"/>
</dbReference>
<proteinExistence type="predicted"/>
<dbReference type="PANTHER" id="PTHR42756:SF1">
    <property type="entry name" value="TRANSCRIPTIONAL REPRESSOR OF EMRAB OPERON"/>
    <property type="match status" value="1"/>
</dbReference>
<keyword evidence="1" id="KW-0805">Transcription regulation</keyword>
<dbReference type="InterPro" id="IPR023187">
    <property type="entry name" value="Tscrpt_reg_MarR-type_CS"/>
</dbReference>